<proteinExistence type="predicted"/>
<name>A0A6A6VBR2_9PLEO</name>
<gene>
    <name evidence="2" type="ORF">M011DRAFT_87439</name>
</gene>
<feature type="region of interest" description="Disordered" evidence="1">
    <location>
        <begin position="193"/>
        <end position="390"/>
    </location>
</feature>
<sequence length="480" mass="51716">MPSSQTRTKLKAFQFVDGAMSVDVKPPQPVRAIDVLSQKPDTTPKLVQPAAFPPPSTPATRLPLADLVGNEEESRRYTPNPNPSPEEQLCWRGSQPVDTPVPRKNRKRTRSSSPVTASPQDLPLQTARTEQETPIADPKMELWSRYTGNKGTPSANKVLNFARLINDDSPRSVTSAGDVSGLRRWASCGDEFPTSAAKRRRTKGAFRSGLGKTTDTTDDIFHVPSSDGVVQGQPEKSRLADLLHRMRDSMPPKPQSRETTADIPSSSSPLPDTTSRIAESTGSPLQQRHSRGHPSRVAEPAVVPMAVIQEEDSEQTLPGQSSGSSDEFGDHEFDTEMVEALDFAQSGQQASDANVTEPAQHLAPAEELNPQSEVTVAAPPVGNAGSDDEFGELELDDEFGLDDGMDFAADMEHVASLYDTRTDEVAKEPPFDSVIGAPVESAAADAVIDLDGDDSDEFGDDIDVDEFAAAEIVATQGYTI</sequence>
<feature type="compositionally biased region" description="Polar residues" evidence="1">
    <location>
        <begin position="146"/>
        <end position="155"/>
    </location>
</feature>
<feature type="compositionally biased region" description="Basic and acidic residues" evidence="1">
    <location>
        <begin position="235"/>
        <end position="260"/>
    </location>
</feature>
<evidence type="ECO:0000313" key="3">
    <source>
        <dbReference type="Proteomes" id="UP000799440"/>
    </source>
</evidence>
<reference evidence="2" key="1">
    <citation type="journal article" date="2020" name="Stud. Mycol.">
        <title>101 Dothideomycetes genomes: a test case for predicting lifestyles and emergence of pathogens.</title>
        <authorList>
            <person name="Haridas S."/>
            <person name="Albert R."/>
            <person name="Binder M."/>
            <person name="Bloem J."/>
            <person name="Labutti K."/>
            <person name="Salamov A."/>
            <person name="Andreopoulos B."/>
            <person name="Baker S."/>
            <person name="Barry K."/>
            <person name="Bills G."/>
            <person name="Bluhm B."/>
            <person name="Cannon C."/>
            <person name="Castanera R."/>
            <person name="Culley D."/>
            <person name="Daum C."/>
            <person name="Ezra D."/>
            <person name="Gonzalez J."/>
            <person name="Henrissat B."/>
            <person name="Kuo A."/>
            <person name="Liang C."/>
            <person name="Lipzen A."/>
            <person name="Lutzoni F."/>
            <person name="Magnuson J."/>
            <person name="Mondo S."/>
            <person name="Nolan M."/>
            <person name="Ohm R."/>
            <person name="Pangilinan J."/>
            <person name="Park H.-J."/>
            <person name="Ramirez L."/>
            <person name="Alfaro M."/>
            <person name="Sun H."/>
            <person name="Tritt A."/>
            <person name="Yoshinaga Y."/>
            <person name="Zwiers L.-H."/>
            <person name="Turgeon B."/>
            <person name="Goodwin S."/>
            <person name="Spatafora J."/>
            <person name="Crous P."/>
            <person name="Grigoriev I."/>
        </authorList>
    </citation>
    <scope>NUCLEOTIDE SEQUENCE</scope>
    <source>
        <strain evidence="2">CBS 119925</strain>
    </source>
</reference>
<accession>A0A6A6VBR2</accession>
<feature type="compositionally biased region" description="Polar residues" evidence="1">
    <location>
        <begin position="315"/>
        <end position="325"/>
    </location>
</feature>
<dbReference type="OrthoDB" id="6513042at2759"/>
<dbReference type="EMBL" id="MU006577">
    <property type="protein sequence ID" value="KAF2746547.1"/>
    <property type="molecule type" value="Genomic_DNA"/>
</dbReference>
<organism evidence="2 3">
    <name type="scientific">Sporormia fimetaria CBS 119925</name>
    <dbReference type="NCBI Taxonomy" id="1340428"/>
    <lineage>
        <taxon>Eukaryota</taxon>
        <taxon>Fungi</taxon>
        <taxon>Dikarya</taxon>
        <taxon>Ascomycota</taxon>
        <taxon>Pezizomycotina</taxon>
        <taxon>Dothideomycetes</taxon>
        <taxon>Pleosporomycetidae</taxon>
        <taxon>Pleosporales</taxon>
        <taxon>Sporormiaceae</taxon>
        <taxon>Sporormia</taxon>
    </lineage>
</organism>
<dbReference type="Proteomes" id="UP000799440">
    <property type="component" value="Unassembled WGS sequence"/>
</dbReference>
<feature type="compositionally biased region" description="Polar residues" evidence="1">
    <location>
        <begin position="345"/>
        <end position="354"/>
    </location>
</feature>
<dbReference type="AlphaFoldDB" id="A0A6A6VBR2"/>
<evidence type="ECO:0000313" key="2">
    <source>
        <dbReference type="EMBL" id="KAF2746547.1"/>
    </source>
</evidence>
<feature type="compositionally biased region" description="Polar residues" evidence="1">
    <location>
        <begin position="272"/>
        <end position="287"/>
    </location>
</feature>
<evidence type="ECO:0000256" key="1">
    <source>
        <dbReference type="SAM" id="MobiDB-lite"/>
    </source>
</evidence>
<keyword evidence="3" id="KW-1185">Reference proteome</keyword>
<protein>
    <submittedName>
        <fullName evidence="2">Uncharacterized protein</fullName>
    </submittedName>
</protein>
<feature type="region of interest" description="Disordered" evidence="1">
    <location>
        <begin position="36"/>
        <end position="155"/>
    </location>
</feature>